<protein>
    <submittedName>
        <fullName evidence="1">Uncharacterized protein</fullName>
    </submittedName>
</protein>
<accession>A0A074RV58</accession>
<dbReference type="HOGENOM" id="CLU_1886917_0_0_1"/>
<keyword evidence="2" id="KW-1185">Reference proteome</keyword>
<dbReference type="Proteomes" id="UP000027456">
    <property type="component" value="Unassembled WGS sequence"/>
</dbReference>
<name>A0A074RV58_9AGAM</name>
<organism evidence="1 2">
    <name type="scientific">Rhizoctonia solani 123E</name>
    <dbReference type="NCBI Taxonomy" id="1423351"/>
    <lineage>
        <taxon>Eukaryota</taxon>
        <taxon>Fungi</taxon>
        <taxon>Dikarya</taxon>
        <taxon>Basidiomycota</taxon>
        <taxon>Agaricomycotina</taxon>
        <taxon>Agaricomycetes</taxon>
        <taxon>Cantharellales</taxon>
        <taxon>Ceratobasidiaceae</taxon>
        <taxon>Rhizoctonia</taxon>
    </lineage>
</organism>
<proteinExistence type="predicted"/>
<evidence type="ECO:0000313" key="2">
    <source>
        <dbReference type="Proteomes" id="UP000027456"/>
    </source>
</evidence>
<evidence type="ECO:0000313" key="1">
    <source>
        <dbReference type="EMBL" id="KEP48533.1"/>
    </source>
</evidence>
<dbReference type="AlphaFoldDB" id="A0A074RV58"/>
<dbReference type="EMBL" id="AZST01000498">
    <property type="protein sequence ID" value="KEP48533.1"/>
    <property type="molecule type" value="Genomic_DNA"/>
</dbReference>
<comment type="caution">
    <text evidence="1">The sequence shown here is derived from an EMBL/GenBank/DDBJ whole genome shotgun (WGS) entry which is preliminary data.</text>
</comment>
<reference evidence="1 2" key="1">
    <citation type="submission" date="2013-12" db="EMBL/GenBank/DDBJ databases">
        <authorList>
            <person name="Cubeta M."/>
            <person name="Pakala S."/>
            <person name="Fedorova N."/>
            <person name="Thomas E."/>
            <person name="Dean R."/>
            <person name="Jabaji S."/>
            <person name="Neate S."/>
            <person name="Toda T."/>
            <person name="Tavantzis S."/>
            <person name="Vilgalys R."/>
            <person name="Bharathan N."/>
            <person name="Pakala S."/>
            <person name="Losada L.S."/>
            <person name="Zafar N."/>
            <person name="Nierman W."/>
        </authorList>
    </citation>
    <scope>NUCLEOTIDE SEQUENCE [LARGE SCALE GENOMIC DNA]</scope>
    <source>
        <strain evidence="1 2">123E</strain>
    </source>
</reference>
<sequence length="135" mass="14569">MHGESLLHIVRPALVSHSVSVWVGNAHTGALRKRRQEILSKAAGSTSDIGKPPDKSRSTGRRVRVEQTFRSANIIDHIAKSLVKLIAKHGGQVLVVVSRAFSVLRKFLVDGVVVSVASLHLSAALKCRRVGVKVV</sequence>
<gene>
    <name evidence="1" type="ORF">V565_122220</name>
</gene>